<dbReference type="Pfam" id="PF15055">
    <property type="entry name" value="DMAC1_Dmo2"/>
    <property type="match status" value="1"/>
</dbReference>
<dbReference type="RefSeq" id="XP_056487048.1">
    <property type="nucleotide sequence ID" value="XM_056631497.1"/>
</dbReference>
<evidence type="ECO:0000313" key="4">
    <source>
        <dbReference type="Proteomes" id="UP001147747"/>
    </source>
</evidence>
<comment type="caution">
    <text evidence="3">The sequence shown here is derived from an EMBL/GenBank/DDBJ whole genome shotgun (WGS) entry which is preliminary data.</text>
</comment>
<sequence>MAPPDNRPWDVQPSDAKQALAEDKYEDCMSCKVMGSGAFIGLGVYSYYTGMNNLRQQEKMIMQSATKYKMGSRRLGIATISASLIGAGVWRAFN</sequence>
<protein>
    <recommendedName>
        <fullName evidence="2">Distal membrane-arm assembly complex protein 1-like domain-containing protein</fullName>
    </recommendedName>
</protein>
<dbReference type="EMBL" id="JAPZBU010000008">
    <property type="protein sequence ID" value="KAJ5391370.1"/>
    <property type="molecule type" value="Genomic_DNA"/>
</dbReference>
<dbReference type="AlphaFoldDB" id="A0A9X0B7S2"/>
<keyword evidence="1" id="KW-0472">Membrane</keyword>
<proteinExistence type="predicted"/>
<gene>
    <name evidence="3" type="ORF">N7509_006860</name>
</gene>
<evidence type="ECO:0000259" key="2">
    <source>
        <dbReference type="Pfam" id="PF15055"/>
    </source>
</evidence>
<dbReference type="InterPro" id="IPR028036">
    <property type="entry name" value="DMAC1-like_dom"/>
</dbReference>
<keyword evidence="4" id="KW-1185">Reference proteome</keyword>
<feature type="domain" description="Distal membrane-arm assembly complex protein 1-like" evidence="2">
    <location>
        <begin position="27"/>
        <end position="67"/>
    </location>
</feature>
<evidence type="ECO:0000256" key="1">
    <source>
        <dbReference type="SAM" id="Phobius"/>
    </source>
</evidence>
<dbReference type="GeneID" id="81370477"/>
<name>A0A9X0B7S2_9EURO</name>
<dbReference type="InterPro" id="IPR053092">
    <property type="entry name" value="Mitochondrial_unc_protein"/>
</dbReference>
<dbReference type="OrthoDB" id="6604875at2759"/>
<accession>A0A9X0B7S2</accession>
<dbReference type="PANTHER" id="PTHR28048">
    <property type="entry name" value="ACR195WP"/>
    <property type="match status" value="1"/>
</dbReference>
<dbReference type="Proteomes" id="UP001147747">
    <property type="component" value="Unassembled WGS sequence"/>
</dbReference>
<reference evidence="3" key="1">
    <citation type="submission" date="2022-12" db="EMBL/GenBank/DDBJ databases">
        <authorList>
            <person name="Petersen C."/>
        </authorList>
    </citation>
    <scope>NUCLEOTIDE SEQUENCE</scope>
    <source>
        <strain evidence="3">IBT 29677</strain>
    </source>
</reference>
<dbReference type="PANTHER" id="PTHR28048:SF1">
    <property type="entry name" value="ACR195WP"/>
    <property type="match status" value="1"/>
</dbReference>
<reference evidence="3" key="2">
    <citation type="journal article" date="2023" name="IMA Fungus">
        <title>Comparative genomic study of the Penicillium genus elucidates a diverse pangenome and 15 lateral gene transfer events.</title>
        <authorList>
            <person name="Petersen C."/>
            <person name="Sorensen T."/>
            <person name="Nielsen M.R."/>
            <person name="Sondergaard T.E."/>
            <person name="Sorensen J.L."/>
            <person name="Fitzpatrick D.A."/>
            <person name="Frisvad J.C."/>
            <person name="Nielsen K.L."/>
        </authorList>
    </citation>
    <scope>NUCLEOTIDE SEQUENCE</scope>
    <source>
        <strain evidence="3">IBT 29677</strain>
    </source>
</reference>
<feature type="transmembrane region" description="Helical" evidence="1">
    <location>
        <begin position="75"/>
        <end position="93"/>
    </location>
</feature>
<organism evidence="3 4">
    <name type="scientific">Penicillium cosmopolitanum</name>
    <dbReference type="NCBI Taxonomy" id="1131564"/>
    <lineage>
        <taxon>Eukaryota</taxon>
        <taxon>Fungi</taxon>
        <taxon>Dikarya</taxon>
        <taxon>Ascomycota</taxon>
        <taxon>Pezizomycotina</taxon>
        <taxon>Eurotiomycetes</taxon>
        <taxon>Eurotiomycetidae</taxon>
        <taxon>Eurotiales</taxon>
        <taxon>Aspergillaceae</taxon>
        <taxon>Penicillium</taxon>
    </lineage>
</organism>
<keyword evidence="1" id="KW-1133">Transmembrane helix</keyword>
<evidence type="ECO:0000313" key="3">
    <source>
        <dbReference type="EMBL" id="KAJ5391370.1"/>
    </source>
</evidence>
<feature type="transmembrane region" description="Helical" evidence="1">
    <location>
        <begin position="33"/>
        <end position="54"/>
    </location>
</feature>
<keyword evidence="1" id="KW-0812">Transmembrane</keyword>